<name>A0ABU5GRM2_9GAMM</name>
<accession>A0ABU5GRM2</accession>
<sequence length="210" mass="24617">MMMQYSKLLEQLLAGEFICEVSDSQGFRHLQDEAKREAIDQYLRPLNRRLACNPEGSVWFLAWRELTQALRDQLSQQFKETLDSLIPMLKLLQLTQETMGHENVLTANDILNRHEMAARIENNPSLRDQLQALVQTRFFQSQSEDVAGQLKQVFDRLRSHGYLHQPHKDRHHYIVTGKIDYLIDLTRFIREEENIAIEEESVPSQEDLLA</sequence>
<reference evidence="1 2" key="1">
    <citation type="submission" date="2023-12" db="EMBL/GenBank/DDBJ databases">
        <title>Denitrificimonas halotolerans sp. nov.,a novel species isolated from landfill leachate.</title>
        <authorList>
            <person name="Wang S."/>
        </authorList>
    </citation>
    <scope>NUCLEOTIDE SEQUENCE [LARGE SCALE GENOMIC DNA]</scope>
    <source>
        <strain evidence="1 2">JX-1</strain>
    </source>
</reference>
<gene>
    <name evidence="1" type="ORF">TOI97_08710</name>
</gene>
<evidence type="ECO:0000313" key="2">
    <source>
        <dbReference type="Proteomes" id="UP001294570"/>
    </source>
</evidence>
<evidence type="ECO:0000313" key="1">
    <source>
        <dbReference type="EMBL" id="MDY7219641.1"/>
    </source>
</evidence>
<keyword evidence="2" id="KW-1185">Reference proteome</keyword>
<comment type="caution">
    <text evidence="1">The sequence shown here is derived from an EMBL/GenBank/DDBJ whole genome shotgun (WGS) entry which is preliminary data.</text>
</comment>
<dbReference type="RefSeq" id="WP_321553732.1">
    <property type="nucleotide sequence ID" value="NZ_JAXIVU010000011.1"/>
</dbReference>
<organism evidence="1 2">
    <name type="scientific">Denitrificimonas halotolerans</name>
    <dbReference type="NCBI Taxonomy" id="3098930"/>
    <lineage>
        <taxon>Bacteria</taxon>
        <taxon>Pseudomonadati</taxon>
        <taxon>Pseudomonadota</taxon>
        <taxon>Gammaproteobacteria</taxon>
        <taxon>Pseudomonadales</taxon>
        <taxon>Pseudomonadaceae</taxon>
        <taxon>Denitrificimonas</taxon>
    </lineage>
</organism>
<protein>
    <recommendedName>
        <fullName evidence="3">DUF4194 domain-containing protein</fullName>
    </recommendedName>
</protein>
<dbReference type="Proteomes" id="UP001294570">
    <property type="component" value="Unassembled WGS sequence"/>
</dbReference>
<evidence type="ECO:0008006" key="3">
    <source>
        <dbReference type="Google" id="ProtNLM"/>
    </source>
</evidence>
<proteinExistence type="predicted"/>
<dbReference type="EMBL" id="JAXIVU010000011">
    <property type="protein sequence ID" value="MDY7219641.1"/>
    <property type="molecule type" value="Genomic_DNA"/>
</dbReference>
<dbReference type="InterPro" id="IPR053841">
    <property type="entry name" value="MksE"/>
</dbReference>
<dbReference type="Pfam" id="PF21980">
    <property type="entry name" value="MksE"/>
    <property type="match status" value="1"/>
</dbReference>